<dbReference type="PROSITE" id="PS00455">
    <property type="entry name" value="AMP_BINDING"/>
    <property type="match status" value="1"/>
</dbReference>
<dbReference type="Pfam" id="PF00501">
    <property type="entry name" value="AMP-binding"/>
    <property type="match status" value="1"/>
</dbReference>
<accession>A0A420WMN9</accession>
<gene>
    <name evidence="2" type="ORF">DES40_1519</name>
</gene>
<dbReference type="RefSeq" id="WP_121100164.1">
    <property type="nucleotide sequence ID" value="NZ_RBII01000001.1"/>
</dbReference>
<dbReference type="EMBL" id="RBII01000001">
    <property type="protein sequence ID" value="RKQ72182.1"/>
    <property type="molecule type" value="Genomic_DNA"/>
</dbReference>
<proteinExistence type="predicted"/>
<dbReference type="InterPro" id="IPR000873">
    <property type="entry name" value="AMP-dep_synth/lig_dom"/>
</dbReference>
<dbReference type="PANTHER" id="PTHR24096">
    <property type="entry name" value="LONG-CHAIN-FATTY-ACID--COA LIGASE"/>
    <property type="match status" value="1"/>
</dbReference>
<evidence type="ECO:0000259" key="1">
    <source>
        <dbReference type="Pfam" id="PF00501"/>
    </source>
</evidence>
<dbReference type="InterPro" id="IPR042099">
    <property type="entry name" value="ANL_N_sf"/>
</dbReference>
<feature type="domain" description="AMP-dependent synthetase/ligase" evidence="1">
    <location>
        <begin position="51"/>
        <end position="424"/>
    </location>
</feature>
<dbReference type="GO" id="GO:0016405">
    <property type="term" value="F:CoA-ligase activity"/>
    <property type="evidence" value="ECO:0007669"/>
    <property type="project" value="TreeGrafter"/>
</dbReference>
<sequence length="591" mass="64934">MSFKEAPFRDAEFMAVDLSIDERPDGSIIFESVIPMPDYDKNFVRTILSTVETNKEAIALAERNAAGDWVKVSYGDLKKRIFSMTQWMLENIPRGRALMVLSENSIDTAIVNFACYCAGVIHTPISPSFALPGDYARFKHVANLTTPAGIFSASHKNFATSIENVLSEDVKIITANDEFFHRPTAMLKDIYALEADEKVNIALDAIDPEAVSTYMMTSGSTGLPKVVTLSLAALAANSAQTYAAVGRAAGWDDEMVDWLPWHHAAGLSVLRSSMVCGGSLYIDAGKPIPTLIDETIKNLTEIPVCYFNNVPSGYAMLVNAMEQNAEFKKSFFKKMRLMLFGGAGLAQSVYDRLQEMAYEETGHRIHMTTGYGMTETVSGCMTIHYPTQKVGIGLPCPGVTVKLLPVEDRYEIRLKGPNLMNGYLNNPEKNAEAFDGEGFYKTGDLVRLINPDDLSEGLAFSGRLAEEFKLLNGSWVYGGELRSNLLKALAEDVAELVICDANRPYLTLMVWPKAGASEERISASLVTFNTQIGGASTTIKRFTMLTTPPDMSAHEVSDKGTINRRAVLSNRQDILEALYEDSPPPTVHIVT</sequence>
<dbReference type="OrthoDB" id="9803968at2"/>
<dbReference type="SUPFAM" id="SSF56801">
    <property type="entry name" value="Acetyl-CoA synthetase-like"/>
    <property type="match status" value="1"/>
</dbReference>
<keyword evidence="3" id="KW-1185">Reference proteome</keyword>
<evidence type="ECO:0000313" key="3">
    <source>
        <dbReference type="Proteomes" id="UP000282211"/>
    </source>
</evidence>
<name>A0A420WMN9_9PROT</name>
<dbReference type="AlphaFoldDB" id="A0A420WMN9"/>
<organism evidence="2 3">
    <name type="scientific">Litorimonas taeanensis</name>
    <dbReference type="NCBI Taxonomy" id="568099"/>
    <lineage>
        <taxon>Bacteria</taxon>
        <taxon>Pseudomonadati</taxon>
        <taxon>Pseudomonadota</taxon>
        <taxon>Alphaproteobacteria</taxon>
        <taxon>Maricaulales</taxon>
        <taxon>Robiginitomaculaceae</taxon>
    </lineage>
</organism>
<protein>
    <submittedName>
        <fullName evidence="2">Feruloyl-CoA synthase</fullName>
    </submittedName>
</protein>
<dbReference type="Gene3D" id="3.40.50.12780">
    <property type="entry name" value="N-terminal domain of ligase-like"/>
    <property type="match status" value="1"/>
</dbReference>
<reference evidence="2 3" key="1">
    <citation type="submission" date="2018-10" db="EMBL/GenBank/DDBJ databases">
        <title>Genomic Encyclopedia of Type Strains, Phase IV (KMG-IV): sequencing the most valuable type-strain genomes for metagenomic binning, comparative biology and taxonomic classification.</title>
        <authorList>
            <person name="Goeker M."/>
        </authorList>
    </citation>
    <scope>NUCLEOTIDE SEQUENCE [LARGE SCALE GENOMIC DNA]</scope>
    <source>
        <strain evidence="2 3">DSM 22008</strain>
    </source>
</reference>
<evidence type="ECO:0000313" key="2">
    <source>
        <dbReference type="EMBL" id="RKQ72182.1"/>
    </source>
</evidence>
<dbReference type="InterPro" id="IPR020845">
    <property type="entry name" value="AMP-binding_CS"/>
</dbReference>
<dbReference type="PANTHER" id="PTHR24096:SF420">
    <property type="entry name" value="LONG-CHAIN-FATTY-ACID--COA LIGASE-RELATED"/>
    <property type="match status" value="1"/>
</dbReference>
<comment type="caution">
    <text evidence="2">The sequence shown here is derived from an EMBL/GenBank/DDBJ whole genome shotgun (WGS) entry which is preliminary data.</text>
</comment>
<dbReference type="Pfam" id="PF23562">
    <property type="entry name" value="AMP-binding_C_3"/>
    <property type="match status" value="1"/>
</dbReference>
<dbReference type="Proteomes" id="UP000282211">
    <property type="component" value="Unassembled WGS sequence"/>
</dbReference>
<dbReference type="InParanoid" id="A0A420WMN9"/>